<reference evidence="1 2" key="1">
    <citation type="submission" date="2019-10" db="EMBL/GenBank/DDBJ databases">
        <title>Assembly and Annotation for the nematode Trichostrongylus colubriformis.</title>
        <authorList>
            <person name="Martin J."/>
        </authorList>
    </citation>
    <scope>NUCLEOTIDE SEQUENCE [LARGE SCALE GENOMIC DNA]</scope>
    <source>
        <strain evidence="1">G859</strain>
        <tissue evidence="1">Whole worm</tissue>
    </source>
</reference>
<dbReference type="GO" id="GO:0006508">
    <property type="term" value="P:proteolysis"/>
    <property type="evidence" value="ECO:0007669"/>
    <property type="project" value="InterPro"/>
</dbReference>
<dbReference type="PROSITE" id="PS00141">
    <property type="entry name" value="ASP_PROTEASE"/>
    <property type="match status" value="1"/>
</dbReference>
<dbReference type="EMBL" id="WIXE01007634">
    <property type="protein sequence ID" value="KAK5980255.1"/>
    <property type="molecule type" value="Genomic_DNA"/>
</dbReference>
<dbReference type="Proteomes" id="UP001331761">
    <property type="component" value="Unassembled WGS sequence"/>
</dbReference>
<protein>
    <recommendedName>
        <fullName evidence="3">Peptidase A2 domain-containing protein</fullName>
    </recommendedName>
</protein>
<proteinExistence type="predicted"/>
<dbReference type="SUPFAM" id="SSF50630">
    <property type="entry name" value="Acid proteases"/>
    <property type="match status" value="1"/>
</dbReference>
<accession>A0AAN8FQP1</accession>
<evidence type="ECO:0008006" key="3">
    <source>
        <dbReference type="Google" id="ProtNLM"/>
    </source>
</evidence>
<name>A0AAN8FQP1_TRICO</name>
<sequence>MPSSFNASSLALPLTIFHNLILTNLSELVNDHLWQELWSSTSQDHFLHISANPHVLPVDSSPYPSFSIWSSIFGSWTAFDLWIAFCSILASLRIVKALFTLYLHSYYLGLSARLHGYFDNLRSVPCLAPTATIRPLPSIPDPLVTVPSPDIELACVKIDATSSWPPRATISPVNVLFLADRDRFFMTQIPIRVNGIRVLALIDTGASITITTVDSAPLFGAFHFTTSDVTSAVGMAGVPIHLLGYATLSFEIGTLSFDHPVYFTKAACIPDVADSYNIILGNDLLRRLPPWTIDYNSRTLVMAGQQVKILCANAADTPSTPDQLIPVRAAETTVLPPSAETFVRCHVDGHHEDSLVLTTQNDKLSAHSLLVTPAIINPANPVLLVANPSSQPFTLYHNQVVSTPLPLSEVGTSVLPTHTTCP</sequence>
<dbReference type="CDD" id="cd00303">
    <property type="entry name" value="retropepsin_like"/>
    <property type="match status" value="1"/>
</dbReference>
<organism evidence="1 2">
    <name type="scientific">Trichostrongylus colubriformis</name>
    <name type="common">Black scour worm</name>
    <dbReference type="NCBI Taxonomy" id="6319"/>
    <lineage>
        <taxon>Eukaryota</taxon>
        <taxon>Metazoa</taxon>
        <taxon>Ecdysozoa</taxon>
        <taxon>Nematoda</taxon>
        <taxon>Chromadorea</taxon>
        <taxon>Rhabditida</taxon>
        <taxon>Rhabditina</taxon>
        <taxon>Rhabditomorpha</taxon>
        <taxon>Strongyloidea</taxon>
        <taxon>Trichostrongylidae</taxon>
        <taxon>Trichostrongylus</taxon>
    </lineage>
</organism>
<dbReference type="GO" id="GO:0004190">
    <property type="term" value="F:aspartic-type endopeptidase activity"/>
    <property type="evidence" value="ECO:0007669"/>
    <property type="project" value="InterPro"/>
</dbReference>
<dbReference type="Gene3D" id="2.40.70.10">
    <property type="entry name" value="Acid Proteases"/>
    <property type="match status" value="1"/>
</dbReference>
<dbReference type="AlphaFoldDB" id="A0AAN8FQP1"/>
<comment type="caution">
    <text evidence="1">The sequence shown here is derived from an EMBL/GenBank/DDBJ whole genome shotgun (WGS) entry which is preliminary data.</text>
</comment>
<dbReference type="InterPro" id="IPR021109">
    <property type="entry name" value="Peptidase_aspartic_dom_sf"/>
</dbReference>
<keyword evidence="2" id="KW-1185">Reference proteome</keyword>
<dbReference type="InterPro" id="IPR001969">
    <property type="entry name" value="Aspartic_peptidase_AS"/>
</dbReference>
<evidence type="ECO:0000313" key="2">
    <source>
        <dbReference type="Proteomes" id="UP001331761"/>
    </source>
</evidence>
<evidence type="ECO:0000313" key="1">
    <source>
        <dbReference type="EMBL" id="KAK5980255.1"/>
    </source>
</evidence>
<gene>
    <name evidence="1" type="ORF">GCK32_000947</name>
</gene>